<dbReference type="InterPro" id="IPR006047">
    <property type="entry name" value="GH13_cat_dom"/>
</dbReference>
<name>A0A7J7LGV0_9MAGN</name>
<feature type="domain" description="Glycosyl hydrolase family 13 catalytic" evidence="9">
    <location>
        <begin position="27"/>
        <end position="425"/>
    </location>
</feature>
<dbReference type="Pfam" id="PF21156">
    <property type="entry name" value="ISOA1-3_C"/>
    <property type="match status" value="1"/>
</dbReference>
<evidence type="ECO:0000256" key="3">
    <source>
        <dbReference type="ARBA" id="ARBA00022528"/>
    </source>
</evidence>
<organism evidence="10 11">
    <name type="scientific">Kingdonia uniflora</name>
    <dbReference type="NCBI Taxonomy" id="39325"/>
    <lineage>
        <taxon>Eukaryota</taxon>
        <taxon>Viridiplantae</taxon>
        <taxon>Streptophyta</taxon>
        <taxon>Embryophyta</taxon>
        <taxon>Tracheophyta</taxon>
        <taxon>Spermatophyta</taxon>
        <taxon>Magnoliopsida</taxon>
        <taxon>Ranunculales</taxon>
        <taxon>Circaeasteraceae</taxon>
        <taxon>Kingdonia</taxon>
    </lineage>
</organism>
<dbReference type="AlphaFoldDB" id="A0A7J7LGV0"/>
<evidence type="ECO:0000256" key="4">
    <source>
        <dbReference type="ARBA" id="ARBA00022640"/>
    </source>
</evidence>
<evidence type="ECO:0000256" key="5">
    <source>
        <dbReference type="ARBA" id="ARBA00022801"/>
    </source>
</evidence>
<keyword evidence="3" id="KW-0150">Chloroplast</keyword>
<dbReference type="SUPFAM" id="SSF51011">
    <property type="entry name" value="Glycosyl hydrolase domain"/>
    <property type="match status" value="1"/>
</dbReference>
<keyword evidence="4" id="KW-0934">Plastid</keyword>
<dbReference type="InterPro" id="IPR013780">
    <property type="entry name" value="Glyco_hydro_b"/>
</dbReference>
<dbReference type="Gene3D" id="3.20.20.80">
    <property type="entry name" value="Glycosidases"/>
    <property type="match status" value="1"/>
</dbReference>
<comment type="catalytic activity">
    <reaction evidence="7">
        <text>Hydrolysis of (1-&gt;6)-alpha-D-glucosidic branch linkages in glycogen, amylopectin and their beta-limit dextrins.</text>
        <dbReference type="EC" id="3.2.1.68"/>
    </reaction>
</comment>
<dbReference type="SUPFAM" id="SSF51445">
    <property type="entry name" value="(Trans)glycosidases"/>
    <property type="match status" value="1"/>
</dbReference>
<comment type="caution">
    <text evidence="10">The sequence shown here is derived from an EMBL/GenBank/DDBJ whole genome shotgun (WGS) entry which is preliminary data.</text>
</comment>
<evidence type="ECO:0000313" key="11">
    <source>
        <dbReference type="Proteomes" id="UP000541444"/>
    </source>
</evidence>
<sequence length="564" mass="64221">MWRPWGEFDWEGDLPLKYPQRDLIIYEMHVRGFTRHDSSRINYPGTYLGVVEKLDHLKELGINCIELMPCQDFNELEYFSYNSVLGDYKMNFWGYSTTSFFSPMLRYSSAGIDNCGRDAIKEFKILVREAHKRGIEVLMDVVFNHTAEGNENGPTLSFRGVDNSVYYMLAPKGEFYNYSGCGNTFNCNHPVVRQFISDCLRYWVQEMHVDGFRFDLASILTRSSSLWDAVNVYGNPIEGDFLTTGSPLSSPPLIDMISNDPILRGVKLIAEAWDTGGLYQVGAFPHWGIWSEWNGQYRDIVRQFIKGTDGISGAFAECLCGSANLYQVGGRKPWNSINFVCAHDGFTLSDLVAYNNKQNVANGEGNNDGENHNNSWNCGQGVPMICMGDEYGHTKGGNNNTYCHDNYLNYFQWDKKDESSSDFFRFCCLMTKFRRECESLGLNDFPTADRLQWHGQTPGVPDWSVTSRFVAFSMMDSAKGEIFIAFNTSHLPVTITLPERLGYRWEPLVDTSKPTPFDFLSDDLLTSSERDLAIKQYAHFLDSNLYPMLSYSSIILVLHPDNSA</sequence>
<dbReference type="GO" id="GO:0005975">
    <property type="term" value="P:carbohydrate metabolic process"/>
    <property type="evidence" value="ECO:0007669"/>
    <property type="project" value="InterPro"/>
</dbReference>
<comment type="similarity">
    <text evidence="2">Belongs to the glycosyl hydrolase 13 family.</text>
</comment>
<keyword evidence="5" id="KW-0378">Hydrolase</keyword>
<dbReference type="GO" id="GO:0019156">
    <property type="term" value="F:isoamylase activity"/>
    <property type="evidence" value="ECO:0007669"/>
    <property type="project" value="UniProtKB-EC"/>
</dbReference>
<dbReference type="Pfam" id="PF00128">
    <property type="entry name" value="Alpha-amylase"/>
    <property type="match status" value="1"/>
</dbReference>
<evidence type="ECO:0000256" key="2">
    <source>
        <dbReference type="ARBA" id="ARBA00008061"/>
    </source>
</evidence>
<dbReference type="InterPro" id="IPR048650">
    <property type="entry name" value="ISOA1-3-like_C"/>
</dbReference>
<evidence type="ECO:0000256" key="1">
    <source>
        <dbReference type="ARBA" id="ARBA00004229"/>
    </source>
</evidence>
<dbReference type="EC" id="3.2.1.68" evidence="8"/>
<dbReference type="Proteomes" id="UP000541444">
    <property type="component" value="Unassembled WGS sequence"/>
</dbReference>
<evidence type="ECO:0000259" key="9">
    <source>
        <dbReference type="SMART" id="SM00642"/>
    </source>
</evidence>
<comment type="subcellular location">
    <subcellularLocation>
        <location evidence="1">Plastid</location>
        <location evidence="1">Chloroplast</location>
    </subcellularLocation>
</comment>
<evidence type="ECO:0000256" key="6">
    <source>
        <dbReference type="ARBA" id="ARBA00022946"/>
    </source>
</evidence>
<dbReference type="InterPro" id="IPR017853">
    <property type="entry name" value="GH"/>
</dbReference>
<dbReference type="GO" id="GO:0009507">
    <property type="term" value="C:chloroplast"/>
    <property type="evidence" value="ECO:0007669"/>
    <property type="project" value="UniProtKB-SubCell"/>
</dbReference>
<dbReference type="FunFam" id="3.20.20.80:FF:000054">
    <property type="entry name" value="Glycogen debranching enzyme"/>
    <property type="match status" value="1"/>
</dbReference>
<evidence type="ECO:0000256" key="7">
    <source>
        <dbReference type="ARBA" id="ARBA00051664"/>
    </source>
</evidence>
<reference evidence="10 11" key="1">
    <citation type="journal article" date="2020" name="IScience">
        <title>Genome Sequencing of the Endangered Kingdonia uniflora (Circaeasteraceae, Ranunculales) Reveals Potential Mechanisms of Evolutionary Specialization.</title>
        <authorList>
            <person name="Sun Y."/>
            <person name="Deng T."/>
            <person name="Zhang A."/>
            <person name="Moore M.J."/>
            <person name="Landis J.B."/>
            <person name="Lin N."/>
            <person name="Zhang H."/>
            <person name="Zhang X."/>
            <person name="Huang J."/>
            <person name="Zhang X."/>
            <person name="Sun H."/>
            <person name="Wang H."/>
        </authorList>
    </citation>
    <scope>NUCLEOTIDE SEQUENCE [LARGE SCALE GENOMIC DNA]</scope>
    <source>
        <strain evidence="10">TB1705</strain>
        <tissue evidence="10">Leaf</tissue>
    </source>
</reference>
<keyword evidence="11" id="KW-1185">Reference proteome</keyword>
<evidence type="ECO:0000313" key="10">
    <source>
        <dbReference type="EMBL" id="KAF6141769.1"/>
    </source>
</evidence>
<dbReference type="OrthoDB" id="204980at2759"/>
<accession>A0A7J7LGV0</accession>
<gene>
    <name evidence="10" type="ORF">GIB67_027947</name>
</gene>
<dbReference type="CDD" id="cd11326">
    <property type="entry name" value="AmyAc_Glg_debranch"/>
    <property type="match status" value="1"/>
</dbReference>
<dbReference type="PANTHER" id="PTHR43002">
    <property type="entry name" value="GLYCOGEN DEBRANCHING ENZYME"/>
    <property type="match status" value="1"/>
</dbReference>
<keyword evidence="6" id="KW-0809">Transit peptide</keyword>
<dbReference type="EMBL" id="JACGCM010002299">
    <property type="protein sequence ID" value="KAF6141769.1"/>
    <property type="molecule type" value="Genomic_DNA"/>
</dbReference>
<dbReference type="SMART" id="SM00642">
    <property type="entry name" value="Aamy"/>
    <property type="match status" value="1"/>
</dbReference>
<evidence type="ECO:0000256" key="8">
    <source>
        <dbReference type="ARBA" id="ARBA00066531"/>
    </source>
</evidence>
<dbReference type="Gene3D" id="2.60.40.1180">
    <property type="entry name" value="Golgi alpha-mannosidase II"/>
    <property type="match status" value="1"/>
</dbReference>
<protein>
    <recommendedName>
        <fullName evidence="8">isoamylase</fullName>
        <ecNumber evidence="8">3.2.1.68</ecNumber>
    </recommendedName>
</protein>
<proteinExistence type="inferred from homology"/>